<accession>A0ACC0WKY5</accession>
<reference evidence="1 2" key="1">
    <citation type="journal article" date="2022" name="bioRxiv">
        <title>The genome of the oomycete Peronosclerospora sorghi, a cosmopolitan pathogen of maize and sorghum, is inflated with dispersed pseudogenes.</title>
        <authorList>
            <person name="Fletcher K."/>
            <person name="Martin F."/>
            <person name="Isakeit T."/>
            <person name="Cavanaugh K."/>
            <person name="Magill C."/>
            <person name="Michelmore R."/>
        </authorList>
    </citation>
    <scope>NUCLEOTIDE SEQUENCE [LARGE SCALE GENOMIC DNA]</scope>
    <source>
        <strain evidence="1">P6</strain>
    </source>
</reference>
<evidence type="ECO:0000313" key="2">
    <source>
        <dbReference type="Proteomes" id="UP001163321"/>
    </source>
</evidence>
<name>A0ACC0WKY5_9STRA</name>
<evidence type="ECO:0000313" key="1">
    <source>
        <dbReference type="EMBL" id="KAI9918695.1"/>
    </source>
</evidence>
<organism evidence="1 2">
    <name type="scientific">Peronosclerospora sorghi</name>
    <dbReference type="NCBI Taxonomy" id="230839"/>
    <lineage>
        <taxon>Eukaryota</taxon>
        <taxon>Sar</taxon>
        <taxon>Stramenopiles</taxon>
        <taxon>Oomycota</taxon>
        <taxon>Peronosporomycetes</taxon>
        <taxon>Peronosporales</taxon>
        <taxon>Peronosporaceae</taxon>
        <taxon>Peronosclerospora</taxon>
    </lineage>
</organism>
<sequence>MIRSLVRRQQTLRSIFWDRWRPVLELADIQCDVEETQYSGHVRDMGAAFDLARKDEAIVVVGTVNEFMNGVFCLAHARGHDTHLAPCIITRPIRPLDGLSCQASTRGWYAPARIYLRTCTGVSYGIGADIAVESEATRWMGVHGYVYLKLKRGLFAPRKHHARIRYVLSDTSPVDPVTGEQILRTYYELQQDPAREQQDVDHCCIYDTRGRAWQGDASSIFAPAHDASFQGLWRALTAELTSPGGSNVSTLRPSMRTSRGMATLTLSTRARGASVPQTAKKLVVEYLRDTFLASELVGYYKVKALVIEPLGDDDGRLHVDSEVFAGPFRIEVVPHLLRVLSEK</sequence>
<dbReference type="Proteomes" id="UP001163321">
    <property type="component" value="Chromosome 12"/>
</dbReference>
<proteinExistence type="predicted"/>
<gene>
    <name evidence="1" type="ORF">PsorP6_011870</name>
</gene>
<dbReference type="EMBL" id="CM047591">
    <property type="protein sequence ID" value="KAI9918695.1"/>
    <property type="molecule type" value="Genomic_DNA"/>
</dbReference>
<comment type="caution">
    <text evidence="1">The sequence shown here is derived from an EMBL/GenBank/DDBJ whole genome shotgun (WGS) entry which is preliminary data.</text>
</comment>
<keyword evidence="2" id="KW-1185">Reference proteome</keyword>
<protein>
    <submittedName>
        <fullName evidence="1">Uncharacterized protein</fullName>
    </submittedName>
</protein>